<keyword evidence="1" id="KW-0472">Membrane</keyword>
<feature type="transmembrane region" description="Helical" evidence="1">
    <location>
        <begin position="12"/>
        <end position="32"/>
    </location>
</feature>
<feature type="transmembrane region" description="Helical" evidence="1">
    <location>
        <begin position="92"/>
        <end position="115"/>
    </location>
</feature>
<keyword evidence="1" id="KW-0812">Transmembrane</keyword>
<feature type="transmembrane region" description="Helical" evidence="1">
    <location>
        <begin position="52"/>
        <end position="71"/>
    </location>
</feature>
<dbReference type="InterPro" id="IPR018817">
    <property type="entry name" value="7TM_GPCR_serpentine_rcpt_Srz"/>
</dbReference>
<feature type="transmembrane region" description="Helical" evidence="1">
    <location>
        <begin position="135"/>
        <end position="157"/>
    </location>
</feature>
<evidence type="ECO:0000313" key="2">
    <source>
        <dbReference type="EMBL" id="KAF1768085.1"/>
    </source>
</evidence>
<dbReference type="GeneID" id="9817701"/>
<dbReference type="RefSeq" id="XP_053590807.1">
    <property type="nucleotide sequence ID" value="XM_053726613.1"/>
</dbReference>
<dbReference type="KEGG" id="crq:GCK72_008046"/>
<gene>
    <name evidence="2" type="ORF">GCK72_008046</name>
</gene>
<protein>
    <submittedName>
        <fullName evidence="2">Uncharacterized protein</fullName>
    </submittedName>
</protein>
<accession>A0A6A5HKM8</accession>
<dbReference type="Proteomes" id="UP000483820">
    <property type="component" value="Chromosome II"/>
</dbReference>
<comment type="caution">
    <text evidence="2">The sequence shown here is derived from an EMBL/GenBank/DDBJ whole genome shotgun (WGS) entry which is preliminary data.</text>
</comment>
<dbReference type="CTD" id="9817701"/>
<organism evidence="2 3">
    <name type="scientific">Caenorhabditis remanei</name>
    <name type="common">Caenorhabditis vulgaris</name>
    <dbReference type="NCBI Taxonomy" id="31234"/>
    <lineage>
        <taxon>Eukaryota</taxon>
        <taxon>Metazoa</taxon>
        <taxon>Ecdysozoa</taxon>
        <taxon>Nematoda</taxon>
        <taxon>Chromadorea</taxon>
        <taxon>Rhabditida</taxon>
        <taxon>Rhabditina</taxon>
        <taxon>Rhabditomorpha</taxon>
        <taxon>Rhabditoidea</taxon>
        <taxon>Rhabditidae</taxon>
        <taxon>Peloderinae</taxon>
        <taxon>Caenorhabditis</taxon>
    </lineage>
</organism>
<dbReference type="PANTHER" id="PTHR31720">
    <property type="entry name" value="SERPENTINE RECEPTOR, CLASS Z-RELATED"/>
    <property type="match status" value="1"/>
</dbReference>
<dbReference type="Pfam" id="PF10325">
    <property type="entry name" value="7TM_GPCR_Srz"/>
    <property type="match status" value="2"/>
</dbReference>
<evidence type="ECO:0000313" key="3">
    <source>
        <dbReference type="Proteomes" id="UP000483820"/>
    </source>
</evidence>
<keyword evidence="1" id="KW-1133">Transmembrane helix</keyword>
<sequence>MSAQRNKPHKFIIWQTLAVCIGKIFYLEPMYLHYVRHLTEKDYHSLLADIDLMLIPLIIQVVYLGSTKQNLDLLSVKVKNLFRRKSNQIQPYIHIHEILTGLLTVSVLFYIPIFVSVRKMGHLMSVRMSRPQMFIFWQSLAVCIGKILYLCPAYFYYFTKETNELNYLAELARLDIVMIQLLNQMTYIGCNRQNLQFLYRIVKKCLMKLFCKGSSVQIQPYVINNDGGMETTQQSSPLN</sequence>
<dbReference type="EMBL" id="WUAV01000002">
    <property type="protein sequence ID" value="KAF1768085.1"/>
    <property type="molecule type" value="Genomic_DNA"/>
</dbReference>
<dbReference type="AlphaFoldDB" id="A0A6A5HKM8"/>
<dbReference type="PANTHER" id="PTHR31720:SF3">
    <property type="entry name" value="SERPENTINE RECEPTOR, CLASS Z-RELATED"/>
    <property type="match status" value="1"/>
</dbReference>
<reference evidence="2 3" key="1">
    <citation type="submission" date="2019-12" db="EMBL/GenBank/DDBJ databases">
        <title>Chromosome-level assembly of the Caenorhabditis remanei genome.</title>
        <authorList>
            <person name="Teterina A.A."/>
            <person name="Willis J.H."/>
            <person name="Phillips P.C."/>
        </authorList>
    </citation>
    <scope>NUCLEOTIDE SEQUENCE [LARGE SCALE GENOMIC DNA]</scope>
    <source>
        <strain evidence="2 3">PX506</strain>
        <tissue evidence="2">Whole organism</tissue>
    </source>
</reference>
<evidence type="ECO:0000256" key="1">
    <source>
        <dbReference type="SAM" id="Phobius"/>
    </source>
</evidence>
<proteinExistence type="predicted"/>
<name>A0A6A5HKM8_CAERE</name>